<evidence type="ECO:0000256" key="2">
    <source>
        <dbReference type="SAM" id="MobiDB-lite"/>
    </source>
</evidence>
<organism evidence="4 5">
    <name type="scientific">Salmonella enterica</name>
    <name type="common">Salmonella choleraesuis</name>
    <dbReference type="NCBI Taxonomy" id="28901"/>
    <lineage>
        <taxon>Bacteria</taxon>
        <taxon>Pseudomonadati</taxon>
        <taxon>Pseudomonadota</taxon>
        <taxon>Gammaproteobacteria</taxon>
        <taxon>Enterobacterales</taxon>
        <taxon>Enterobacteriaceae</taxon>
        <taxon>Salmonella</taxon>
    </lineage>
</organism>
<dbReference type="NCBIfam" id="TIGR03755">
    <property type="entry name" value="conj_TIGR03755"/>
    <property type="match status" value="1"/>
</dbReference>
<keyword evidence="1" id="KW-0175">Coiled coil</keyword>
<name>A0A379QGC1_SALER</name>
<proteinExistence type="predicted"/>
<dbReference type="AlphaFoldDB" id="A0A379QGC1"/>
<feature type="region of interest" description="Disordered" evidence="2">
    <location>
        <begin position="282"/>
        <end position="303"/>
    </location>
</feature>
<feature type="region of interest" description="Disordered" evidence="2">
    <location>
        <begin position="440"/>
        <end position="468"/>
    </location>
</feature>
<sequence>MKNQKVITPALSVIAMLLMLASSSAKAAESGIGNMASSAVSDSLFYSIGGGSVISQPASLNRMQRLGVSAGINSDLMCGNFDIKTTVGNQLNGLTSGFKDLMGDVMMGATGAVSSIPGLIVQRSNPGLYDMITNGILQAGIAFDKSKLSCESMSKKLADYTMGDSAWTESAVGDEYRSAINSSGGDATRAEQAKDKATGEEGATWIGGKKAGGKGQPAIQPVRDMAKAGYNILNGQPVTSNNNVSGANCNGSACRIFRNADEAATSIVKVLGDRSIRTCKDKSQCESGGADNAPGASVAGTGFGPMLDESTKLNLEALSKLVSSQGAPSAEELAKLKTGGLPVTRGVIEALRDDVDKSALVQRLASELAMADTIETALAMRRILTTGESEPNAAAQKQAIDEGDRRIDSLDRELQALKNEMELRRAISSNSLLVTLERQEVRNNSNQLQQRTPSTDEGMNSLNQKGGE</sequence>
<feature type="chain" id="PRO_5016805307" evidence="3">
    <location>
        <begin position="28"/>
        <end position="468"/>
    </location>
</feature>
<feature type="coiled-coil region" evidence="1">
    <location>
        <begin position="400"/>
        <end position="427"/>
    </location>
</feature>
<evidence type="ECO:0000313" key="5">
    <source>
        <dbReference type="Proteomes" id="UP000254597"/>
    </source>
</evidence>
<feature type="region of interest" description="Disordered" evidence="2">
    <location>
        <begin position="181"/>
        <end position="217"/>
    </location>
</feature>
<keyword evidence="3" id="KW-0732">Signal</keyword>
<protein>
    <submittedName>
        <fullName evidence="4">Conserved uncharacterized protein</fullName>
    </submittedName>
</protein>
<feature type="signal peptide" evidence="3">
    <location>
        <begin position="1"/>
        <end position="27"/>
    </location>
</feature>
<accession>A0A379QGC1</accession>
<dbReference type="EMBL" id="UGWP01000004">
    <property type="protein sequence ID" value="SUF55891.1"/>
    <property type="molecule type" value="Genomic_DNA"/>
</dbReference>
<gene>
    <name evidence="4" type="ORF">NCTC10252_01102</name>
</gene>
<evidence type="ECO:0000313" key="4">
    <source>
        <dbReference type="EMBL" id="SUF55891.1"/>
    </source>
</evidence>
<feature type="compositionally biased region" description="Polar residues" evidence="2">
    <location>
        <begin position="442"/>
        <end position="468"/>
    </location>
</feature>
<evidence type="ECO:0000256" key="1">
    <source>
        <dbReference type="SAM" id="Coils"/>
    </source>
</evidence>
<feature type="compositionally biased region" description="Basic and acidic residues" evidence="2">
    <location>
        <begin position="188"/>
        <end position="199"/>
    </location>
</feature>
<evidence type="ECO:0000256" key="3">
    <source>
        <dbReference type="SAM" id="SignalP"/>
    </source>
</evidence>
<dbReference type="InterPro" id="IPR021204">
    <property type="entry name" value="Integr_conj_element_PFL4711"/>
</dbReference>
<reference evidence="4 5" key="1">
    <citation type="submission" date="2018-06" db="EMBL/GenBank/DDBJ databases">
        <authorList>
            <consortium name="Pathogen Informatics"/>
            <person name="Doyle S."/>
        </authorList>
    </citation>
    <scope>NUCLEOTIDE SEQUENCE [LARGE SCALE GENOMIC DNA]</scope>
    <source>
        <strain evidence="4 5">NCTC10252</strain>
    </source>
</reference>
<dbReference type="Proteomes" id="UP000254597">
    <property type="component" value="Unassembled WGS sequence"/>
</dbReference>